<dbReference type="EMBL" id="CM029042">
    <property type="protein sequence ID" value="KAG2619613.1"/>
    <property type="molecule type" value="Genomic_DNA"/>
</dbReference>
<feature type="region of interest" description="Disordered" evidence="1">
    <location>
        <begin position="259"/>
        <end position="294"/>
    </location>
</feature>
<sequence length="475" mass="49959">MTGSPVERGRGREPPADAAPARTRHGRGARPAARLAARRRARSKAAAPWSPPLGVGGREGMAGVAAAGAAAAVQPLAGEGGRRRPMEREKGGGGERESGGRSLSPCSPPAPRLRLRARRRRGHWGEGWRGRRAGPACVFVPRPALRRPAAHRHPPAWGAPSSAPVAVCRPRRPAPPPPWRRQICVSWPWSSARVGGAGGSSTRTEEGGEPQIRAKLAAGELGKGGCAAAGSGAAARKDLAAAMGEGIGGAEGRRALLATAVGEEERPRHRRRHDAGDEAGTAEAARSRRESCPRVLRPRAAALLRLPCAPSSGRLEKTEEEPPPLFRAYSTAAASTGGRVAAPSPSPRGREAAAPSHRRRRSHEPRGAGDQHGQAPITPRIPRALLAPALAAAAAPCRRARKRRGGGLRRGGEPPPPWEDGRASGHPVRAGEGSTTRWRTAEQGGADAGRGERERGGREEREWGGRERERKRESA</sequence>
<reference evidence="2" key="1">
    <citation type="submission" date="2020-05" db="EMBL/GenBank/DDBJ databases">
        <title>WGS assembly of Panicum virgatum.</title>
        <authorList>
            <person name="Lovell J.T."/>
            <person name="Jenkins J."/>
            <person name="Shu S."/>
            <person name="Juenger T.E."/>
            <person name="Schmutz J."/>
        </authorList>
    </citation>
    <scope>NUCLEOTIDE SEQUENCE</scope>
    <source>
        <strain evidence="2">AP13</strain>
    </source>
</reference>
<feature type="compositionally biased region" description="Low complexity" evidence="1">
    <location>
        <begin position="380"/>
        <end position="397"/>
    </location>
</feature>
<gene>
    <name evidence="2" type="ORF">PVAP13_3NG128301</name>
</gene>
<comment type="caution">
    <text evidence="2">The sequence shown here is derived from an EMBL/GenBank/DDBJ whole genome shotgun (WGS) entry which is preliminary data.</text>
</comment>
<dbReference type="Proteomes" id="UP000823388">
    <property type="component" value="Chromosome 3N"/>
</dbReference>
<feature type="compositionally biased region" description="Basic and acidic residues" evidence="1">
    <location>
        <begin position="449"/>
        <end position="475"/>
    </location>
</feature>
<feature type="compositionally biased region" description="Basic residues" evidence="1">
    <location>
        <begin position="398"/>
        <end position="407"/>
    </location>
</feature>
<protein>
    <submittedName>
        <fullName evidence="2">Uncharacterized protein</fullName>
    </submittedName>
</protein>
<feature type="region of interest" description="Disordered" evidence="1">
    <location>
        <begin position="190"/>
        <end position="209"/>
    </location>
</feature>
<evidence type="ECO:0000313" key="2">
    <source>
        <dbReference type="EMBL" id="KAG2619613.1"/>
    </source>
</evidence>
<feature type="compositionally biased region" description="Low complexity" evidence="1">
    <location>
        <begin position="61"/>
        <end position="77"/>
    </location>
</feature>
<evidence type="ECO:0000256" key="1">
    <source>
        <dbReference type="SAM" id="MobiDB-lite"/>
    </source>
</evidence>
<dbReference type="AlphaFoldDB" id="A0A8T0UFC3"/>
<name>A0A8T0UFC3_PANVG</name>
<organism evidence="2 3">
    <name type="scientific">Panicum virgatum</name>
    <name type="common">Blackwell switchgrass</name>
    <dbReference type="NCBI Taxonomy" id="38727"/>
    <lineage>
        <taxon>Eukaryota</taxon>
        <taxon>Viridiplantae</taxon>
        <taxon>Streptophyta</taxon>
        <taxon>Embryophyta</taxon>
        <taxon>Tracheophyta</taxon>
        <taxon>Spermatophyta</taxon>
        <taxon>Magnoliopsida</taxon>
        <taxon>Liliopsida</taxon>
        <taxon>Poales</taxon>
        <taxon>Poaceae</taxon>
        <taxon>PACMAD clade</taxon>
        <taxon>Panicoideae</taxon>
        <taxon>Panicodae</taxon>
        <taxon>Paniceae</taxon>
        <taxon>Panicinae</taxon>
        <taxon>Panicum</taxon>
        <taxon>Panicum sect. Hiantes</taxon>
    </lineage>
</organism>
<proteinExistence type="predicted"/>
<feature type="region of interest" description="Disordered" evidence="1">
    <location>
        <begin position="1"/>
        <end position="133"/>
    </location>
</feature>
<keyword evidence="3" id="KW-1185">Reference proteome</keyword>
<feature type="compositionally biased region" description="Basic and acidic residues" evidence="1">
    <location>
        <begin position="80"/>
        <end position="99"/>
    </location>
</feature>
<feature type="region of interest" description="Disordered" evidence="1">
    <location>
        <begin position="148"/>
        <end position="179"/>
    </location>
</feature>
<accession>A0A8T0UFC3</accession>
<evidence type="ECO:0000313" key="3">
    <source>
        <dbReference type="Proteomes" id="UP000823388"/>
    </source>
</evidence>
<feature type="compositionally biased region" description="Basic residues" evidence="1">
    <location>
        <begin position="113"/>
        <end position="122"/>
    </location>
</feature>
<feature type="region of interest" description="Disordered" evidence="1">
    <location>
        <begin position="306"/>
        <end position="475"/>
    </location>
</feature>